<organism evidence="3">
    <name type="scientific">Aquarana catesbeiana</name>
    <name type="common">American bullfrog</name>
    <name type="synonym">Rana catesbeiana</name>
    <dbReference type="NCBI Taxonomy" id="8400"/>
    <lineage>
        <taxon>Eukaryota</taxon>
        <taxon>Metazoa</taxon>
        <taxon>Chordata</taxon>
        <taxon>Craniata</taxon>
        <taxon>Vertebrata</taxon>
        <taxon>Euteleostomi</taxon>
        <taxon>Amphibia</taxon>
        <taxon>Batrachia</taxon>
        <taxon>Anura</taxon>
        <taxon>Neobatrachia</taxon>
        <taxon>Ranoidea</taxon>
        <taxon>Ranidae</taxon>
        <taxon>Aquarana</taxon>
    </lineage>
</organism>
<evidence type="ECO:0000313" key="3">
    <source>
        <dbReference type="EMBL" id="PIN88707.1"/>
    </source>
</evidence>
<feature type="compositionally biased region" description="Basic and acidic residues" evidence="1">
    <location>
        <begin position="228"/>
        <end position="243"/>
    </location>
</feature>
<dbReference type="SUPFAM" id="SSF50156">
    <property type="entry name" value="PDZ domain-like"/>
    <property type="match status" value="1"/>
</dbReference>
<feature type="compositionally biased region" description="Basic and acidic residues" evidence="1">
    <location>
        <begin position="253"/>
        <end position="298"/>
    </location>
</feature>
<gene>
    <name evidence="3" type="ORF">AB205_0197620</name>
</gene>
<feature type="region of interest" description="Disordered" evidence="1">
    <location>
        <begin position="1"/>
        <end position="52"/>
    </location>
</feature>
<feature type="compositionally biased region" description="Polar residues" evidence="1">
    <location>
        <begin position="217"/>
        <end position="226"/>
    </location>
</feature>
<dbReference type="GO" id="GO:0005911">
    <property type="term" value="C:cell-cell junction"/>
    <property type="evidence" value="ECO:0007669"/>
    <property type="project" value="TreeGrafter"/>
</dbReference>
<protein>
    <recommendedName>
        <fullName evidence="2">PDZ domain-containing protein</fullName>
    </recommendedName>
</protein>
<dbReference type="Gene3D" id="2.30.42.10">
    <property type="match status" value="1"/>
</dbReference>
<dbReference type="EMBL" id="KV923517">
    <property type="protein sequence ID" value="PIN88707.1"/>
    <property type="molecule type" value="Genomic_DNA"/>
</dbReference>
<dbReference type="GO" id="GO:0007165">
    <property type="term" value="P:signal transduction"/>
    <property type="evidence" value="ECO:0007669"/>
    <property type="project" value="TreeGrafter"/>
</dbReference>
<dbReference type="PROSITE" id="PS50106">
    <property type="entry name" value="PDZ"/>
    <property type="match status" value="1"/>
</dbReference>
<feature type="non-terminal residue" evidence="3">
    <location>
        <position position="1"/>
    </location>
</feature>
<dbReference type="OrthoDB" id="66881at2759"/>
<name>A0A2G9NCD0_AQUCT</name>
<feature type="domain" description="PDZ" evidence="2">
    <location>
        <begin position="58"/>
        <end position="140"/>
    </location>
</feature>
<accession>A0A2G9NCD0</accession>
<reference evidence="3" key="1">
    <citation type="submission" date="2017-08" db="EMBL/GenBank/DDBJ databases">
        <title>Assembly of the North American Bullfrog Genome.</title>
        <authorList>
            <person name="Warren R.L."/>
            <person name="Vandervalk B.P."/>
            <person name="Kucuk E."/>
            <person name="Birol I."/>
            <person name="Helbing C."/>
            <person name="Pandoh P."/>
            <person name="Behsaz B."/>
            <person name="Mohamadi H."/>
            <person name="Chu J."/>
            <person name="Jackman S."/>
            <person name="Hammond S.A."/>
            <person name="Veldhoen N."/>
            <person name="Kirk H."/>
            <person name="Zhao Y."/>
            <person name="Coope R."/>
            <person name="Pleasance S."/>
            <person name="Moore R."/>
            <person name="Holt R."/>
        </authorList>
    </citation>
    <scope>NUCLEOTIDE SEQUENCE</scope>
    <source>
        <strain evidence="3">Bruno</strain>
        <tissue evidence="3">Liver</tissue>
    </source>
</reference>
<dbReference type="PANTHER" id="PTHR10316:SF12">
    <property type="entry name" value="MEMBRANE-ASSOCIATED GUANYLATE KINASE, WW AND PDZ DOMAIN-CONTAINING PROTEIN 1"/>
    <property type="match status" value="1"/>
</dbReference>
<dbReference type="Pfam" id="PF00595">
    <property type="entry name" value="PDZ"/>
    <property type="match status" value="1"/>
</dbReference>
<evidence type="ECO:0000259" key="2">
    <source>
        <dbReference type="PROSITE" id="PS50106"/>
    </source>
</evidence>
<dbReference type="GO" id="GO:0005737">
    <property type="term" value="C:cytoplasm"/>
    <property type="evidence" value="ECO:0007669"/>
    <property type="project" value="TreeGrafter"/>
</dbReference>
<sequence>SSNASLLTNAEKIATITTTHTPQTISQETKNNSKPKQEPQFEFKNPPATQQQEPEFYTVELDKGTKGFGFSLRGGREYNMDLYVLRLAEDGPAEKCGKMRVGDEILEINGETTKNMKHTRAIELIKNGGRRVRLSLKRGDGSVPEYEANSDRSSPTASAQNLSKMNTLPSERHPMPLEFSYPPNTHKSLQHEEKRSHIKDPKSSRDYNRQPNDHHTWNGSSKNYVQSGRRERSPEARRPRQGERMAVNGQKKMSPDKRAEGTRSADDTFERKEKERRRDSSSQRTRERSPVRKRDGSPTRRRKSLDRFMDQRRSPDRKRESSPERRRAKSSDRRRERSPDRRRDRSPERRRERSHERRRERSPDRRSRDQKSSNRDRDDHSLKSDTMRNARHPQEQRRRPYKECISDLSI</sequence>
<feature type="compositionally biased region" description="Basic and acidic residues" evidence="1">
    <location>
        <begin position="305"/>
        <end position="410"/>
    </location>
</feature>
<dbReference type="FunFam" id="2.30.42.10:FF:000042">
    <property type="entry name" value="Membrane-associated guanylate kinase, WW and PDZ domain-containing protein 3 isoform 1"/>
    <property type="match status" value="1"/>
</dbReference>
<dbReference type="AlphaFoldDB" id="A0A2G9NCD0"/>
<dbReference type="SMART" id="SM00228">
    <property type="entry name" value="PDZ"/>
    <property type="match status" value="1"/>
</dbReference>
<feature type="compositionally biased region" description="Low complexity" evidence="1">
    <location>
        <begin position="15"/>
        <end position="29"/>
    </location>
</feature>
<feature type="compositionally biased region" description="Polar residues" evidence="1">
    <location>
        <begin position="151"/>
        <end position="169"/>
    </location>
</feature>
<dbReference type="PANTHER" id="PTHR10316">
    <property type="entry name" value="MEMBRANE ASSOCIATED GUANYLATE KINASE-RELATED"/>
    <property type="match status" value="1"/>
</dbReference>
<feature type="compositionally biased region" description="Basic and acidic residues" evidence="1">
    <location>
        <begin position="189"/>
        <end position="216"/>
    </location>
</feature>
<dbReference type="InterPro" id="IPR001478">
    <property type="entry name" value="PDZ"/>
</dbReference>
<feature type="region of interest" description="Disordered" evidence="1">
    <location>
        <begin position="137"/>
        <end position="410"/>
    </location>
</feature>
<evidence type="ECO:0000256" key="1">
    <source>
        <dbReference type="SAM" id="MobiDB-lite"/>
    </source>
</evidence>
<dbReference type="InterPro" id="IPR036034">
    <property type="entry name" value="PDZ_sf"/>
</dbReference>
<proteinExistence type="predicted"/>
<dbReference type="CDD" id="cd06735">
    <property type="entry name" value="PDZ5_MAGI-1_3-like"/>
    <property type="match status" value="1"/>
</dbReference>